<dbReference type="InterPro" id="IPR029063">
    <property type="entry name" value="SAM-dependent_MTases_sf"/>
</dbReference>
<dbReference type="Gene3D" id="3.40.50.150">
    <property type="entry name" value="Vaccinia Virus protein VP39"/>
    <property type="match status" value="1"/>
</dbReference>
<dbReference type="AlphaFoldDB" id="Q8TYI1"/>
<dbReference type="EnsemblBacteria" id="AAM01533">
    <property type="protein sequence ID" value="AAM01533"/>
    <property type="gene ID" value="MK0318"/>
</dbReference>
<name>Q8TYI1_METKA</name>
<dbReference type="SUPFAM" id="SSF53335">
    <property type="entry name" value="S-adenosyl-L-methionine-dependent methyltransferases"/>
    <property type="match status" value="2"/>
</dbReference>
<dbReference type="GO" id="GO:0003676">
    <property type="term" value="F:nucleic acid binding"/>
    <property type="evidence" value="ECO:0007669"/>
    <property type="project" value="InterPro"/>
</dbReference>
<dbReference type="HOGENOM" id="CLU_1363652_0_0_2"/>
<keyword evidence="1" id="KW-0489">Methyltransferase</keyword>
<protein>
    <submittedName>
        <fullName evidence="1">Predicted DNA methylase containing a Zn-ribbon</fullName>
    </submittedName>
</protein>
<accession>Q8TYI1</accession>
<dbReference type="GO" id="GO:0008168">
    <property type="term" value="F:methyltransferase activity"/>
    <property type="evidence" value="ECO:0007669"/>
    <property type="project" value="UniProtKB-KW"/>
</dbReference>
<gene>
    <name evidence="1" type="ordered locus">MK0318</name>
</gene>
<dbReference type="STRING" id="190192.MK0318"/>
<sequence length="200" mass="22636">MGVFWTGAGGPVRVVGELVAEDLVPTEEIPKYDSERVLSKGVDRFYKLFNERQLLVHAELLGVIRELCEGLDEEYREPLTVYAMIAFDKMINYNTICSRWHYGRGAVVGIFDQHAYAWSWDHGEMGAVPGWWDFGVKGVLEAYEEFIRLLRGVKERPRVILGDARKLPTLLEEKPDTIVVDPPYYTTSSTPSSPTSSTCS</sequence>
<dbReference type="PaxDb" id="190192-MK0318"/>
<dbReference type="KEGG" id="mka:MK0318"/>
<dbReference type="EMBL" id="AE009439">
    <property type="protein sequence ID" value="AAM01533.1"/>
    <property type="molecule type" value="Genomic_DNA"/>
</dbReference>
<proteinExistence type="predicted"/>
<dbReference type="InterPro" id="IPR002052">
    <property type="entry name" value="DNA_methylase_N6_adenine_CS"/>
</dbReference>
<organism evidence="1 2">
    <name type="scientific">Methanopyrus kandleri (strain AV19 / DSM 6324 / JCM 9639 / NBRC 100938)</name>
    <dbReference type="NCBI Taxonomy" id="190192"/>
    <lineage>
        <taxon>Archaea</taxon>
        <taxon>Methanobacteriati</taxon>
        <taxon>Methanobacteriota</taxon>
        <taxon>Methanomada group</taxon>
        <taxon>Methanopyri</taxon>
        <taxon>Methanopyrales</taxon>
        <taxon>Methanopyraceae</taxon>
        <taxon>Methanopyrus</taxon>
    </lineage>
</organism>
<reference evidence="1 2" key="1">
    <citation type="journal article" date="2002" name="Proc. Natl. Acad. Sci. U.S.A.">
        <title>The complete genome of hyperthermophile Methanopyrus kandleri AV19 and monophyly of archaeal methanogens.</title>
        <authorList>
            <person name="Slesarev A.I."/>
            <person name="Mezhevaya K.V."/>
            <person name="Makarova K.S."/>
            <person name="Polushin N.N."/>
            <person name="Shcherbinina O.V."/>
            <person name="Shakhova V.V."/>
            <person name="Belova G.I."/>
            <person name="Aravind L."/>
            <person name="Natale D.A."/>
            <person name="Rogozin I.B."/>
            <person name="Tatusov R.L."/>
            <person name="Wolf Y.I."/>
            <person name="Stetter K.O."/>
            <person name="Malykh A.G."/>
            <person name="Koonin E.V."/>
            <person name="Kozyavkin S.A."/>
        </authorList>
    </citation>
    <scope>NUCLEOTIDE SEQUENCE [LARGE SCALE GENOMIC DNA]</scope>
    <source>
        <strain evidence="2">AV19 / DSM 6324 / JCM 9639 / NBRC 100938</strain>
    </source>
</reference>
<dbReference type="PROSITE" id="PS00092">
    <property type="entry name" value="N6_MTASE"/>
    <property type="match status" value="1"/>
</dbReference>
<evidence type="ECO:0000313" key="1">
    <source>
        <dbReference type="EMBL" id="AAM01533.1"/>
    </source>
</evidence>
<dbReference type="Proteomes" id="UP000001826">
    <property type="component" value="Chromosome"/>
</dbReference>
<keyword evidence="1" id="KW-0808">Transferase</keyword>
<dbReference type="InParanoid" id="Q8TYI1"/>
<evidence type="ECO:0000313" key="2">
    <source>
        <dbReference type="Proteomes" id="UP000001826"/>
    </source>
</evidence>
<dbReference type="GO" id="GO:0032259">
    <property type="term" value="P:methylation"/>
    <property type="evidence" value="ECO:0007669"/>
    <property type="project" value="UniProtKB-KW"/>
</dbReference>
<keyword evidence="2" id="KW-1185">Reference proteome</keyword>